<evidence type="ECO:0000313" key="7">
    <source>
        <dbReference type="EMBL" id="MBM3276027.1"/>
    </source>
</evidence>
<organism evidence="7 8">
    <name type="scientific">Candidatus Tanganyikabacteria bacterium</name>
    <dbReference type="NCBI Taxonomy" id="2961651"/>
    <lineage>
        <taxon>Bacteria</taxon>
        <taxon>Bacillati</taxon>
        <taxon>Candidatus Sericytochromatia</taxon>
        <taxon>Candidatus Tanganyikabacteria</taxon>
    </lineage>
</organism>
<feature type="transmembrane region" description="Helical" evidence="5">
    <location>
        <begin position="81"/>
        <end position="105"/>
    </location>
</feature>
<accession>A0A937X823</accession>
<dbReference type="InterPro" id="IPR051784">
    <property type="entry name" value="Nod_factor_ABC_transporter"/>
</dbReference>
<feature type="domain" description="ABC-2 type transporter transmembrane" evidence="6">
    <location>
        <begin position="2"/>
        <end position="151"/>
    </location>
</feature>
<feature type="non-terminal residue" evidence="7">
    <location>
        <position position="1"/>
    </location>
</feature>
<proteinExistence type="predicted"/>
<evidence type="ECO:0000256" key="3">
    <source>
        <dbReference type="ARBA" id="ARBA00022989"/>
    </source>
</evidence>
<dbReference type="GO" id="GO:0016020">
    <property type="term" value="C:membrane"/>
    <property type="evidence" value="ECO:0007669"/>
    <property type="project" value="UniProtKB-SubCell"/>
</dbReference>
<comment type="caution">
    <text evidence="7">The sequence shown here is derived from an EMBL/GenBank/DDBJ whole genome shotgun (WGS) entry which is preliminary data.</text>
</comment>
<dbReference type="Proteomes" id="UP000703893">
    <property type="component" value="Unassembled WGS sequence"/>
</dbReference>
<keyword evidence="4 5" id="KW-0472">Membrane</keyword>
<keyword evidence="2 5" id="KW-0812">Transmembrane</keyword>
<protein>
    <submittedName>
        <fullName evidence="7">ABC transporter permease</fullName>
    </submittedName>
</protein>
<evidence type="ECO:0000313" key="8">
    <source>
        <dbReference type="Proteomes" id="UP000703893"/>
    </source>
</evidence>
<name>A0A937X823_9BACT</name>
<reference evidence="7 8" key="1">
    <citation type="submission" date="2019-03" db="EMBL/GenBank/DDBJ databases">
        <title>Lake Tanganyika Metagenome-Assembled Genomes (MAGs).</title>
        <authorList>
            <person name="Tran P."/>
        </authorList>
    </citation>
    <scope>NUCLEOTIDE SEQUENCE [LARGE SCALE GENOMIC DNA]</scope>
    <source>
        <strain evidence="7">K_DeepCast_65m_m2_236</strain>
    </source>
</reference>
<evidence type="ECO:0000256" key="5">
    <source>
        <dbReference type="SAM" id="Phobius"/>
    </source>
</evidence>
<evidence type="ECO:0000256" key="1">
    <source>
        <dbReference type="ARBA" id="ARBA00004141"/>
    </source>
</evidence>
<comment type="subcellular location">
    <subcellularLocation>
        <location evidence="1">Membrane</location>
        <topology evidence="1">Multi-pass membrane protein</topology>
    </subcellularLocation>
</comment>
<dbReference type="PANTHER" id="PTHR43229">
    <property type="entry name" value="NODULATION PROTEIN J"/>
    <property type="match status" value="1"/>
</dbReference>
<dbReference type="InterPro" id="IPR013525">
    <property type="entry name" value="ABC2_TM"/>
</dbReference>
<evidence type="ECO:0000256" key="4">
    <source>
        <dbReference type="ARBA" id="ARBA00023136"/>
    </source>
</evidence>
<keyword evidence="3 5" id="KW-1133">Transmembrane helix</keyword>
<dbReference type="Pfam" id="PF01061">
    <property type="entry name" value="ABC2_membrane"/>
    <property type="match status" value="1"/>
</dbReference>
<evidence type="ECO:0000256" key="2">
    <source>
        <dbReference type="ARBA" id="ARBA00022692"/>
    </source>
</evidence>
<feature type="transmembrane region" description="Helical" evidence="5">
    <location>
        <begin position="169"/>
        <end position="189"/>
    </location>
</feature>
<gene>
    <name evidence="7" type="ORF">FJZ00_12810</name>
</gene>
<feature type="transmembrane region" description="Helical" evidence="5">
    <location>
        <begin position="114"/>
        <end position="133"/>
    </location>
</feature>
<evidence type="ECO:0000259" key="6">
    <source>
        <dbReference type="Pfam" id="PF01061"/>
    </source>
</evidence>
<feature type="transmembrane region" description="Helical" evidence="5">
    <location>
        <begin position="55"/>
        <end position="75"/>
    </location>
</feature>
<dbReference type="AlphaFoldDB" id="A0A937X823"/>
<dbReference type="PANTHER" id="PTHR43229:SF6">
    <property type="entry name" value="ABC-TYPE MULTIDRUG TRANSPORT SYSTEM, PERMEASE COMPONENT"/>
    <property type="match status" value="1"/>
</dbReference>
<sequence length="203" mass="21982">LGLLTTYIAMNGLNNAAELLSEEVQTGTLEQAALSPPPLWLVVVLRDLASFVEMLARFALVLAIACAVTGVRFHLDPIGISLILTLMYLGTEGIGLMLGGAALLYKRIATLSQFAVMLVFGLAMFPLDALPAWSQGFVHNFPFTKALILLRDLAVENVPLSKMIGDGSLLALELNTAVFFLLGVAVFAWSERKARDWGTLNQY</sequence>
<dbReference type="EMBL" id="VGJX01000826">
    <property type="protein sequence ID" value="MBM3276027.1"/>
    <property type="molecule type" value="Genomic_DNA"/>
</dbReference>
<dbReference type="GO" id="GO:0140359">
    <property type="term" value="F:ABC-type transporter activity"/>
    <property type="evidence" value="ECO:0007669"/>
    <property type="project" value="InterPro"/>
</dbReference>